<evidence type="ECO:0000259" key="3">
    <source>
        <dbReference type="PROSITE" id="PS50056"/>
    </source>
</evidence>
<dbReference type="Proteomes" id="UP000095282">
    <property type="component" value="Unplaced"/>
</dbReference>
<dbReference type="Pfam" id="PF00102">
    <property type="entry name" value="Y_phosphatase"/>
    <property type="match status" value="1"/>
</dbReference>
<feature type="compositionally biased region" description="Pro residues" evidence="1">
    <location>
        <begin position="351"/>
        <end position="367"/>
    </location>
</feature>
<dbReference type="InterPro" id="IPR000242">
    <property type="entry name" value="PTP_cat"/>
</dbReference>
<dbReference type="SMART" id="SM00194">
    <property type="entry name" value="PTPc"/>
    <property type="match status" value="1"/>
</dbReference>
<evidence type="ECO:0000313" key="4">
    <source>
        <dbReference type="Proteomes" id="UP000095282"/>
    </source>
</evidence>
<dbReference type="InterPro" id="IPR029021">
    <property type="entry name" value="Prot-tyrosine_phosphatase-like"/>
</dbReference>
<feature type="domain" description="Tyrosine-protein phosphatase" evidence="2">
    <location>
        <begin position="48"/>
        <end position="280"/>
    </location>
</feature>
<sequence length="367" mass="42661">MMTNFEDVDRRNERTDEEKLKLIYKKRYKLVDQKYQQMNDSLKSKRKYMFNRGRLSNYGSMKFNKYKWWFGTELLHGNRIDYEHLPTIYISDAPQIAGLRDVKTDDMLAGNVEAYYIWLEQNRNCKSIIMLTKYGELTNGGFHSAEYFPQAVGEVKDFDYFNVTCNSLAVLIDGDIEQRVLRIRFKGKEQFLVTHYYCTFWLQGLAPSRIEPIIYLGGIVLGSNNTFWIHSSNGTGRAPTFVYSLHLAQETAAGRNINHKRSLEKLREMRANSIENEIQYTSAFSSANMMVFRGHNPELTEPMRTNYQRMMNAHNGLFVEFYRTSENHASHTEESARGAGSIVDIVHNPNIGPPRPPIPHPQIRPQN</sequence>
<dbReference type="WBParaSite" id="Csp11.Scaffold630.g17496.t1">
    <property type="protein sequence ID" value="Csp11.Scaffold630.g17496.t1"/>
    <property type="gene ID" value="Csp11.Scaffold630.g17496"/>
</dbReference>
<dbReference type="SUPFAM" id="SSF52799">
    <property type="entry name" value="(Phosphotyrosine protein) phosphatases II"/>
    <property type="match status" value="1"/>
</dbReference>
<reference evidence="5" key="1">
    <citation type="submission" date="2016-11" db="UniProtKB">
        <authorList>
            <consortium name="WormBaseParasite"/>
        </authorList>
    </citation>
    <scope>IDENTIFICATION</scope>
</reference>
<organism evidence="4 5">
    <name type="scientific">Caenorhabditis tropicalis</name>
    <dbReference type="NCBI Taxonomy" id="1561998"/>
    <lineage>
        <taxon>Eukaryota</taxon>
        <taxon>Metazoa</taxon>
        <taxon>Ecdysozoa</taxon>
        <taxon>Nematoda</taxon>
        <taxon>Chromadorea</taxon>
        <taxon>Rhabditida</taxon>
        <taxon>Rhabditina</taxon>
        <taxon>Rhabditomorpha</taxon>
        <taxon>Rhabditoidea</taxon>
        <taxon>Rhabditidae</taxon>
        <taxon>Peloderinae</taxon>
        <taxon>Caenorhabditis</taxon>
    </lineage>
</organism>
<evidence type="ECO:0000256" key="1">
    <source>
        <dbReference type="SAM" id="MobiDB-lite"/>
    </source>
</evidence>
<dbReference type="PANTHER" id="PTHR46163">
    <property type="entry name" value="TYROSINE-PROTEIN PHOSPHATASE-RELATED"/>
    <property type="match status" value="1"/>
</dbReference>
<dbReference type="GO" id="GO:0004725">
    <property type="term" value="F:protein tyrosine phosphatase activity"/>
    <property type="evidence" value="ECO:0007669"/>
    <property type="project" value="InterPro"/>
</dbReference>
<evidence type="ECO:0000259" key="2">
    <source>
        <dbReference type="PROSITE" id="PS50055"/>
    </source>
</evidence>
<dbReference type="InterPro" id="IPR003595">
    <property type="entry name" value="Tyr_Pase_cat"/>
</dbReference>
<feature type="domain" description="Tyrosine specific protein phosphatases" evidence="3">
    <location>
        <begin position="229"/>
        <end position="281"/>
    </location>
</feature>
<dbReference type="PROSITE" id="PS50055">
    <property type="entry name" value="TYR_PHOSPHATASE_PTP"/>
    <property type="match status" value="1"/>
</dbReference>
<protein>
    <submittedName>
        <fullName evidence="5">Tyrosine-protein phosphatase domain-containing protein</fullName>
    </submittedName>
</protein>
<name>A0A1I7UMM9_9PELO</name>
<dbReference type="InterPro" id="IPR000387">
    <property type="entry name" value="Tyr_Pase_dom"/>
</dbReference>
<dbReference type="InterPro" id="IPR052782">
    <property type="entry name" value="Oocyte-zygote_transition_reg"/>
</dbReference>
<proteinExistence type="predicted"/>
<dbReference type="PROSITE" id="PS50056">
    <property type="entry name" value="TYR_PHOSPHATASE_2"/>
    <property type="match status" value="1"/>
</dbReference>
<keyword evidence="4" id="KW-1185">Reference proteome</keyword>
<evidence type="ECO:0000313" key="5">
    <source>
        <dbReference type="WBParaSite" id="Csp11.Scaffold630.g17496.t1"/>
    </source>
</evidence>
<dbReference type="SMART" id="SM00404">
    <property type="entry name" value="PTPc_motif"/>
    <property type="match status" value="1"/>
</dbReference>
<accession>A0A1I7UMM9</accession>
<dbReference type="AlphaFoldDB" id="A0A1I7UMM9"/>
<dbReference type="Gene3D" id="3.90.190.10">
    <property type="entry name" value="Protein tyrosine phosphatase superfamily"/>
    <property type="match status" value="1"/>
</dbReference>
<feature type="region of interest" description="Disordered" evidence="1">
    <location>
        <begin position="344"/>
        <end position="367"/>
    </location>
</feature>